<dbReference type="InterPro" id="IPR029068">
    <property type="entry name" value="Glyas_Bleomycin-R_OHBP_Dase"/>
</dbReference>
<dbReference type="STRING" id="641691.SAMN05421636_10111"/>
<organism evidence="2 3">
    <name type="scientific">Pricia antarctica</name>
    <dbReference type="NCBI Taxonomy" id="641691"/>
    <lineage>
        <taxon>Bacteria</taxon>
        <taxon>Pseudomonadati</taxon>
        <taxon>Bacteroidota</taxon>
        <taxon>Flavobacteriia</taxon>
        <taxon>Flavobacteriales</taxon>
        <taxon>Flavobacteriaceae</taxon>
        <taxon>Pricia</taxon>
    </lineage>
</organism>
<protein>
    <submittedName>
        <fullName evidence="2">PhnB protein</fullName>
    </submittedName>
</protein>
<sequence>MKVHPYLNFDGQAEEAFHFYKSVFGGEFVSHMKMKDGPDSGNLSREDQDRTMHISLPIAKDTILMASDVIESSGQGLEPGNNIHIMLSPTSKKEADRLFGELSKDGDIEMHLEEQFWGDYYGSFTDKFGIKWMVSFNDQKEETLKELEEQLPDDTLLPGM</sequence>
<dbReference type="PANTHER" id="PTHR33990">
    <property type="entry name" value="PROTEIN YJDN-RELATED"/>
    <property type="match status" value="1"/>
</dbReference>
<dbReference type="RefSeq" id="WP_091864519.1">
    <property type="nucleotide sequence ID" value="NZ_FNAO01000001.1"/>
</dbReference>
<dbReference type="EMBL" id="FNAO01000001">
    <property type="protein sequence ID" value="SDD55157.1"/>
    <property type="molecule type" value="Genomic_DNA"/>
</dbReference>
<evidence type="ECO:0000259" key="1">
    <source>
        <dbReference type="Pfam" id="PF06983"/>
    </source>
</evidence>
<reference evidence="2 3" key="1">
    <citation type="submission" date="2016-10" db="EMBL/GenBank/DDBJ databases">
        <authorList>
            <person name="de Groot N.N."/>
        </authorList>
    </citation>
    <scope>NUCLEOTIDE SEQUENCE [LARGE SCALE GENOMIC DNA]</scope>
    <source>
        <strain evidence="2 3">DSM 23421</strain>
    </source>
</reference>
<evidence type="ECO:0000313" key="3">
    <source>
        <dbReference type="Proteomes" id="UP000199109"/>
    </source>
</evidence>
<dbReference type="InterPro" id="IPR028973">
    <property type="entry name" value="PhnB-like"/>
</dbReference>
<keyword evidence="3" id="KW-1185">Reference proteome</keyword>
<accession>A0A1G6VQ69</accession>
<name>A0A1G6VQ69_9FLAO</name>
<proteinExistence type="predicted"/>
<dbReference type="Pfam" id="PF06983">
    <property type="entry name" value="3-dmu-9_3-mt"/>
    <property type="match status" value="1"/>
</dbReference>
<feature type="domain" description="PhnB-like" evidence="1">
    <location>
        <begin position="2"/>
        <end position="134"/>
    </location>
</feature>
<dbReference type="CDD" id="cd06588">
    <property type="entry name" value="PhnB_like"/>
    <property type="match status" value="1"/>
</dbReference>
<dbReference type="Proteomes" id="UP000199109">
    <property type="component" value="Unassembled WGS sequence"/>
</dbReference>
<dbReference type="SUPFAM" id="SSF54593">
    <property type="entry name" value="Glyoxalase/Bleomycin resistance protein/Dihydroxybiphenyl dioxygenase"/>
    <property type="match status" value="1"/>
</dbReference>
<dbReference type="Gene3D" id="3.10.180.10">
    <property type="entry name" value="2,3-Dihydroxybiphenyl 1,2-Dioxygenase, domain 1"/>
    <property type="match status" value="1"/>
</dbReference>
<dbReference type="AlphaFoldDB" id="A0A1G6VQ69"/>
<gene>
    <name evidence="2" type="ORF">SAMN05421636_10111</name>
</gene>
<dbReference type="OrthoDB" id="9795306at2"/>
<evidence type="ECO:0000313" key="2">
    <source>
        <dbReference type="EMBL" id="SDD55157.1"/>
    </source>
</evidence>
<dbReference type="PANTHER" id="PTHR33990:SF1">
    <property type="entry name" value="PROTEIN YJDN"/>
    <property type="match status" value="1"/>
</dbReference>